<keyword evidence="4" id="KW-1185">Reference proteome</keyword>
<name>A0A8C9L734_PAVCR</name>
<evidence type="ECO:0000313" key="3">
    <source>
        <dbReference type="Ensembl" id="ENSPSTP00000005877.1"/>
    </source>
</evidence>
<evidence type="ECO:0000256" key="1">
    <source>
        <dbReference type="ARBA" id="ARBA00008315"/>
    </source>
</evidence>
<evidence type="ECO:0000313" key="4">
    <source>
        <dbReference type="Proteomes" id="UP000694428"/>
    </source>
</evidence>
<dbReference type="PANTHER" id="PTHR33768">
    <property type="entry name" value="MIP11318P"/>
    <property type="match status" value="1"/>
</dbReference>
<feature type="compositionally biased region" description="Basic and acidic residues" evidence="2">
    <location>
        <begin position="16"/>
        <end position="32"/>
    </location>
</feature>
<organism evidence="3 4">
    <name type="scientific">Pavo cristatus</name>
    <name type="common">Indian peafowl</name>
    <name type="synonym">Blue peafowl</name>
    <dbReference type="NCBI Taxonomy" id="9049"/>
    <lineage>
        <taxon>Eukaryota</taxon>
        <taxon>Metazoa</taxon>
        <taxon>Chordata</taxon>
        <taxon>Craniata</taxon>
        <taxon>Vertebrata</taxon>
        <taxon>Euteleostomi</taxon>
        <taxon>Archelosauria</taxon>
        <taxon>Archosauria</taxon>
        <taxon>Dinosauria</taxon>
        <taxon>Saurischia</taxon>
        <taxon>Theropoda</taxon>
        <taxon>Coelurosauria</taxon>
        <taxon>Aves</taxon>
        <taxon>Neognathae</taxon>
        <taxon>Galloanserae</taxon>
        <taxon>Galliformes</taxon>
        <taxon>Phasianidae</taxon>
        <taxon>Phasianinae</taxon>
        <taxon>Pavo</taxon>
    </lineage>
</organism>
<sequence>MSRVCHNSRSGISKYDCKQEHDHQKETGKSTLEDGGLWQLEQSHRNRWEGRVGHCKLSLAQKDQKRISQIEGDNKRLVENLAAIERGPARVDCWNEHFHRSDNQNKKIMTITVENQGLLKRLTNCKPTYAQKKFEMEWQACSWISV</sequence>
<reference evidence="3" key="2">
    <citation type="submission" date="2025-09" db="UniProtKB">
        <authorList>
            <consortium name="Ensembl"/>
        </authorList>
    </citation>
    <scope>IDENTIFICATION</scope>
</reference>
<dbReference type="InterPro" id="IPR029488">
    <property type="entry name" value="Hmw/CFAP97"/>
</dbReference>
<dbReference type="InterPro" id="IPR038792">
    <property type="entry name" value="CFAP97D1/2"/>
</dbReference>
<dbReference type="GO" id="GO:0007288">
    <property type="term" value="P:sperm axoneme assembly"/>
    <property type="evidence" value="ECO:0007669"/>
    <property type="project" value="TreeGrafter"/>
</dbReference>
<comment type="similarity">
    <text evidence="1">Belongs to the CFAP97 family.</text>
</comment>
<dbReference type="Ensembl" id="ENSPSTT00000006166.1">
    <property type="protein sequence ID" value="ENSPSTP00000005877.1"/>
    <property type="gene ID" value="ENSPSTG00000004153.1"/>
</dbReference>
<feature type="region of interest" description="Disordered" evidence="2">
    <location>
        <begin position="16"/>
        <end position="36"/>
    </location>
</feature>
<dbReference type="Pfam" id="PF13879">
    <property type="entry name" value="Hmw_CFAP97"/>
    <property type="match status" value="1"/>
</dbReference>
<accession>A0A8C9L734</accession>
<protein>
    <submittedName>
        <fullName evidence="3">CFAP97 domain containing 1</fullName>
    </submittedName>
</protein>
<dbReference type="AlphaFoldDB" id="A0A8C9L734"/>
<proteinExistence type="inferred from homology"/>
<dbReference type="Proteomes" id="UP000694428">
    <property type="component" value="Unplaced"/>
</dbReference>
<dbReference type="PANTHER" id="PTHR33768:SF5">
    <property type="entry name" value="SPERM AXONEMAL MAINTENANCE PROTEIN CFAP97D1"/>
    <property type="match status" value="1"/>
</dbReference>
<reference evidence="3" key="1">
    <citation type="submission" date="2025-08" db="UniProtKB">
        <authorList>
            <consortium name="Ensembl"/>
        </authorList>
    </citation>
    <scope>IDENTIFICATION</scope>
</reference>
<evidence type="ECO:0000256" key="2">
    <source>
        <dbReference type="SAM" id="MobiDB-lite"/>
    </source>
</evidence>